<evidence type="ECO:0000256" key="7">
    <source>
        <dbReference type="ARBA" id="ARBA00022989"/>
    </source>
</evidence>
<dbReference type="PANTHER" id="PTHR10791">
    <property type="entry name" value="RAG1-ACTIVATING PROTEIN 1"/>
    <property type="match status" value="1"/>
</dbReference>
<dbReference type="GO" id="GO:0012505">
    <property type="term" value="C:endomembrane system"/>
    <property type="evidence" value="ECO:0007669"/>
    <property type="project" value="UniProtKB-SubCell"/>
</dbReference>
<feature type="transmembrane region" description="Helical" evidence="9">
    <location>
        <begin position="126"/>
        <end position="146"/>
    </location>
</feature>
<comment type="function">
    <text evidence="9">Mediates both low-affinity uptake and efflux of sugar across the membrane.</text>
</comment>
<feature type="transmembrane region" description="Helical" evidence="9">
    <location>
        <begin position="6"/>
        <end position="30"/>
    </location>
</feature>
<evidence type="ECO:0000256" key="8">
    <source>
        <dbReference type="ARBA" id="ARBA00023136"/>
    </source>
</evidence>
<dbReference type="GO" id="GO:0051119">
    <property type="term" value="F:sugar transmembrane transporter activity"/>
    <property type="evidence" value="ECO:0007669"/>
    <property type="project" value="InterPro"/>
</dbReference>
<evidence type="ECO:0000256" key="2">
    <source>
        <dbReference type="ARBA" id="ARBA00007809"/>
    </source>
</evidence>
<keyword evidence="7 9" id="KW-1133">Transmembrane helix</keyword>
<reference evidence="11" key="1">
    <citation type="journal article" date="2023" name="Mol. Ecol. Resour.">
        <title>Chromosome-level genome assembly of a triploid poplar Populus alba 'Berolinensis'.</title>
        <authorList>
            <person name="Chen S."/>
            <person name="Yu Y."/>
            <person name="Wang X."/>
            <person name="Wang S."/>
            <person name="Zhang T."/>
            <person name="Zhou Y."/>
            <person name="He R."/>
            <person name="Meng N."/>
            <person name="Wang Y."/>
            <person name="Liu W."/>
            <person name="Liu Z."/>
            <person name="Liu J."/>
            <person name="Guo Q."/>
            <person name="Huang H."/>
            <person name="Sederoff R.R."/>
            <person name="Wang G."/>
            <person name="Qu G."/>
            <person name="Chen S."/>
        </authorList>
    </citation>
    <scope>NUCLEOTIDE SEQUENCE</scope>
    <source>
        <strain evidence="11">SC-2020</strain>
    </source>
</reference>
<evidence type="ECO:0000256" key="1">
    <source>
        <dbReference type="ARBA" id="ARBA00004127"/>
    </source>
</evidence>
<dbReference type="FunFam" id="1.20.1280.290:FF:000002">
    <property type="entry name" value="Bidirectional sugar transporter SWEET"/>
    <property type="match status" value="1"/>
</dbReference>
<keyword evidence="6" id="KW-0677">Repeat</keyword>
<keyword evidence="4 9" id="KW-0762">Sugar transport</keyword>
<dbReference type="FunFam" id="1.20.1280.290:FF:000001">
    <property type="entry name" value="Bidirectional sugar transporter SWEET"/>
    <property type="match status" value="1"/>
</dbReference>
<dbReference type="AlphaFoldDB" id="A0AAD6LVW9"/>
<feature type="transmembrane region" description="Helical" evidence="9">
    <location>
        <begin position="42"/>
        <end position="60"/>
    </location>
</feature>
<evidence type="ECO:0000256" key="4">
    <source>
        <dbReference type="ARBA" id="ARBA00022597"/>
    </source>
</evidence>
<feature type="transmembrane region" description="Helical" evidence="9">
    <location>
        <begin position="158"/>
        <end position="180"/>
    </location>
</feature>
<evidence type="ECO:0000313" key="11">
    <source>
        <dbReference type="EMBL" id="KAJ6974246.1"/>
    </source>
</evidence>
<dbReference type="EMBL" id="JAQIZT010000013">
    <property type="protein sequence ID" value="KAJ6974246.1"/>
    <property type="molecule type" value="Genomic_DNA"/>
</dbReference>
<sequence length="295" mass="32273">MAKISFFIGIVGNIISLLVFTSPIKTFWKVVKRKSTENYKGAPYITTLLSTSLWTFYGILKPDILVVTVNGAGAIFQLTYVTLFLMYAPKDKKIKTAKLVAILNAGFLGVVIAITLLAMHGSLQTTFVGVLCAALTIGMYAAPLSAMKRVIRTRSVQYMPFFLSFFLFLNGGVWSVYAVLVKDYYIGVPNVVGFVLGSAQLILYMIYRNKPAAMIEEKGPVHTEAKGGAVEMPARGDNDEEAAGNLKSRSLAEGKTKSLPKPSVERQHSLQKLTKTLSIGAYELLQHSSWANDAV</sequence>
<dbReference type="GO" id="GO:0005886">
    <property type="term" value="C:plasma membrane"/>
    <property type="evidence" value="ECO:0007669"/>
    <property type="project" value="UniProtKB-SubCell"/>
</dbReference>
<organism evidence="11 12">
    <name type="scientific">Populus alba x Populus x berolinensis</name>
    <dbReference type="NCBI Taxonomy" id="444605"/>
    <lineage>
        <taxon>Eukaryota</taxon>
        <taxon>Viridiplantae</taxon>
        <taxon>Streptophyta</taxon>
        <taxon>Embryophyta</taxon>
        <taxon>Tracheophyta</taxon>
        <taxon>Spermatophyta</taxon>
        <taxon>Magnoliopsida</taxon>
        <taxon>eudicotyledons</taxon>
        <taxon>Gunneridae</taxon>
        <taxon>Pentapetalae</taxon>
        <taxon>rosids</taxon>
        <taxon>fabids</taxon>
        <taxon>Malpighiales</taxon>
        <taxon>Salicaceae</taxon>
        <taxon>Saliceae</taxon>
        <taxon>Populus</taxon>
    </lineage>
</organism>
<feature type="transmembrane region" description="Helical" evidence="9">
    <location>
        <begin position="99"/>
        <end position="120"/>
    </location>
</feature>
<dbReference type="InterPro" id="IPR047664">
    <property type="entry name" value="SWEET"/>
</dbReference>
<evidence type="ECO:0000313" key="12">
    <source>
        <dbReference type="Proteomes" id="UP001164929"/>
    </source>
</evidence>
<evidence type="ECO:0000256" key="3">
    <source>
        <dbReference type="ARBA" id="ARBA00022448"/>
    </source>
</evidence>
<dbReference type="PANTHER" id="PTHR10791:SF142">
    <property type="entry name" value="BIDIRECTIONAL SUGAR TRANSPORTER SWEET16"/>
    <property type="match status" value="1"/>
</dbReference>
<name>A0AAD6LVW9_9ROSI</name>
<comment type="caution">
    <text evidence="11">The sequence shown here is derived from an EMBL/GenBank/DDBJ whole genome shotgun (WGS) entry which is preliminary data.</text>
</comment>
<evidence type="ECO:0000256" key="10">
    <source>
        <dbReference type="SAM" id="MobiDB-lite"/>
    </source>
</evidence>
<feature type="region of interest" description="Disordered" evidence="10">
    <location>
        <begin position="229"/>
        <end position="268"/>
    </location>
</feature>
<keyword evidence="8 9" id="KW-0472">Membrane</keyword>
<evidence type="ECO:0000256" key="9">
    <source>
        <dbReference type="RuleBase" id="RU910715"/>
    </source>
</evidence>
<dbReference type="Gene3D" id="1.20.1280.290">
    <property type="match status" value="2"/>
</dbReference>
<protein>
    <recommendedName>
        <fullName evidence="9">Bidirectional sugar transporter SWEET</fullName>
    </recommendedName>
</protein>
<keyword evidence="12" id="KW-1185">Reference proteome</keyword>
<evidence type="ECO:0000256" key="6">
    <source>
        <dbReference type="ARBA" id="ARBA00022737"/>
    </source>
</evidence>
<feature type="transmembrane region" description="Helical" evidence="9">
    <location>
        <begin position="186"/>
        <end position="207"/>
    </location>
</feature>
<gene>
    <name evidence="11" type="ORF">NC653_030360</name>
</gene>
<keyword evidence="3 9" id="KW-0813">Transport</keyword>
<accession>A0AAD6LVW9</accession>
<comment type="subcellular location">
    <subcellularLocation>
        <location evidence="9">Cell membrane</location>
        <topology evidence="9">Multi-pass membrane protein</topology>
    </subcellularLocation>
    <subcellularLocation>
        <location evidence="1">Endomembrane system</location>
        <topology evidence="1">Multi-pass membrane protein</topology>
    </subcellularLocation>
</comment>
<feature type="transmembrane region" description="Helical" evidence="9">
    <location>
        <begin position="66"/>
        <end position="87"/>
    </location>
</feature>
<comment type="similarity">
    <text evidence="2 9">Belongs to the SWEET sugar transporter family.</text>
</comment>
<evidence type="ECO:0000256" key="5">
    <source>
        <dbReference type="ARBA" id="ARBA00022692"/>
    </source>
</evidence>
<proteinExistence type="inferred from homology"/>
<dbReference type="GO" id="GO:0051260">
    <property type="term" value="P:protein homooligomerization"/>
    <property type="evidence" value="ECO:0007669"/>
    <property type="project" value="UniProtKB-ARBA"/>
</dbReference>
<dbReference type="Pfam" id="PF03083">
    <property type="entry name" value="MtN3_slv"/>
    <property type="match status" value="2"/>
</dbReference>
<dbReference type="InterPro" id="IPR004316">
    <property type="entry name" value="SWEET_rpt"/>
</dbReference>
<keyword evidence="5 9" id="KW-0812">Transmembrane</keyword>
<dbReference type="Proteomes" id="UP001164929">
    <property type="component" value="Chromosome 13"/>
</dbReference>